<organism evidence="5 7">
    <name type="scientific">Cucumis melo var. makuwa</name>
    <name type="common">Oriental melon</name>
    <dbReference type="NCBI Taxonomy" id="1194695"/>
    <lineage>
        <taxon>Eukaryota</taxon>
        <taxon>Viridiplantae</taxon>
        <taxon>Streptophyta</taxon>
        <taxon>Embryophyta</taxon>
        <taxon>Tracheophyta</taxon>
        <taxon>Spermatophyta</taxon>
        <taxon>Magnoliopsida</taxon>
        <taxon>eudicotyledons</taxon>
        <taxon>Gunneridae</taxon>
        <taxon>Pentapetalae</taxon>
        <taxon>rosids</taxon>
        <taxon>fabids</taxon>
        <taxon>Cucurbitales</taxon>
        <taxon>Cucurbitaceae</taxon>
        <taxon>Benincaseae</taxon>
        <taxon>Cucumis</taxon>
    </lineage>
</organism>
<dbReference type="AlphaFoldDB" id="A0A5D3CA14"/>
<evidence type="ECO:0000313" key="4">
    <source>
        <dbReference type="EMBL" id="KAA0047701.1"/>
    </source>
</evidence>
<dbReference type="InterPro" id="IPR057670">
    <property type="entry name" value="SH3_retrovirus"/>
</dbReference>
<comment type="caution">
    <text evidence="5">The sequence shown here is derived from an EMBL/GenBank/DDBJ whole genome shotgun (WGS) entry which is preliminary data.</text>
</comment>
<name>A0A5D3CA14_CUCMM</name>
<proteinExistence type="predicted"/>
<dbReference type="Proteomes" id="UP000321947">
    <property type="component" value="Unassembled WGS sequence"/>
</dbReference>
<gene>
    <name evidence="5" type="ORF">E5676_scaffold648G001660</name>
    <name evidence="4" type="ORF">E6C27_scaffold115G002130</name>
</gene>
<evidence type="ECO:0000313" key="6">
    <source>
        <dbReference type="Proteomes" id="UP000321393"/>
    </source>
</evidence>
<evidence type="ECO:0000259" key="2">
    <source>
        <dbReference type="Pfam" id="PF07727"/>
    </source>
</evidence>
<dbReference type="Pfam" id="PF07727">
    <property type="entry name" value="RVT_2"/>
    <property type="match status" value="1"/>
</dbReference>
<protein>
    <submittedName>
        <fullName evidence="4 5">Mitochondrial protein</fullName>
    </submittedName>
</protein>
<feature type="domain" description="Retroviral polymerase SH3-like" evidence="3">
    <location>
        <begin position="35"/>
        <end position="77"/>
    </location>
</feature>
<sequence length="322" mass="37335">MPSHVLHFQALLDCPKESYPSTRLILDVPLWVFECTAYVHSHGPNQTKFTPRTQARMFVGYHLHKRGSKCFYPSSHKSETNSTNSRTNNKIGENDGSETTVLEDMVSRAVLENLSPQLRAFTANLDYTTIPKNIYLVLECTKWKVVVKEEMRALEKNKTWDLCTLPKRHKTVGCKWVFTLKYRADVLIVYADDIVLSRDDTDEIVQLKKKMGFEFEIKDLRNLKYFLGMEVARFKEGISVSQRKYTLDLLTETSMLGCRPANTPIEFNYKLGNSDDQSMQAPYEEHMKAVNRILRYLKTTPDKGLMFRKTDRKTIEAYTDSN</sequence>
<feature type="compositionally biased region" description="Low complexity" evidence="1">
    <location>
        <begin position="80"/>
        <end position="89"/>
    </location>
</feature>
<dbReference type="Proteomes" id="UP000321393">
    <property type="component" value="Unassembled WGS sequence"/>
</dbReference>
<dbReference type="Pfam" id="PF25597">
    <property type="entry name" value="SH3_retrovirus"/>
    <property type="match status" value="1"/>
</dbReference>
<accession>A0A5D3CA14</accession>
<evidence type="ECO:0000256" key="1">
    <source>
        <dbReference type="SAM" id="MobiDB-lite"/>
    </source>
</evidence>
<evidence type="ECO:0000259" key="3">
    <source>
        <dbReference type="Pfam" id="PF25597"/>
    </source>
</evidence>
<feature type="region of interest" description="Disordered" evidence="1">
    <location>
        <begin position="72"/>
        <end position="96"/>
    </location>
</feature>
<evidence type="ECO:0000313" key="7">
    <source>
        <dbReference type="Proteomes" id="UP000321947"/>
    </source>
</evidence>
<evidence type="ECO:0000313" key="5">
    <source>
        <dbReference type="EMBL" id="TYK08355.1"/>
    </source>
</evidence>
<dbReference type="EMBL" id="SSTE01013117">
    <property type="protein sequence ID" value="KAA0047701.1"/>
    <property type="molecule type" value="Genomic_DNA"/>
</dbReference>
<reference evidence="6 7" key="1">
    <citation type="submission" date="2019-08" db="EMBL/GenBank/DDBJ databases">
        <title>Draft genome sequences of two oriental melons (Cucumis melo L. var makuwa).</title>
        <authorList>
            <person name="Kwon S.-Y."/>
        </authorList>
    </citation>
    <scope>NUCLEOTIDE SEQUENCE [LARGE SCALE GENOMIC DNA]</scope>
    <source>
        <strain evidence="7">cv. Chang Bougi</strain>
        <strain evidence="6">cv. SW 3</strain>
        <tissue evidence="5">Leaf</tissue>
    </source>
</reference>
<dbReference type="OrthoDB" id="46422at2759"/>
<dbReference type="InterPro" id="IPR013103">
    <property type="entry name" value="RVT_2"/>
</dbReference>
<feature type="domain" description="Reverse transcriptase Ty1/copia-type" evidence="2">
    <location>
        <begin position="187"/>
        <end position="266"/>
    </location>
</feature>
<dbReference type="EMBL" id="SSTD01012901">
    <property type="protein sequence ID" value="TYK08355.1"/>
    <property type="molecule type" value="Genomic_DNA"/>
</dbReference>